<gene>
    <name evidence="1" type="ORF">T440DRAFT_523473</name>
</gene>
<accession>A0A6A7AQ25</accession>
<keyword evidence="2" id="KW-1185">Reference proteome</keyword>
<organism evidence="1 2">
    <name type="scientific">Plenodomus tracheiphilus IPT5</name>
    <dbReference type="NCBI Taxonomy" id="1408161"/>
    <lineage>
        <taxon>Eukaryota</taxon>
        <taxon>Fungi</taxon>
        <taxon>Dikarya</taxon>
        <taxon>Ascomycota</taxon>
        <taxon>Pezizomycotina</taxon>
        <taxon>Dothideomycetes</taxon>
        <taxon>Pleosporomycetidae</taxon>
        <taxon>Pleosporales</taxon>
        <taxon>Pleosporineae</taxon>
        <taxon>Leptosphaeriaceae</taxon>
        <taxon>Plenodomus</taxon>
    </lineage>
</organism>
<name>A0A6A7AQ25_9PLEO</name>
<evidence type="ECO:0000313" key="2">
    <source>
        <dbReference type="Proteomes" id="UP000799423"/>
    </source>
</evidence>
<proteinExistence type="predicted"/>
<dbReference type="Proteomes" id="UP000799423">
    <property type="component" value="Unassembled WGS sequence"/>
</dbReference>
<reference evidence="1" key="1">
    <citation type="submission" date="2020-01" db="EMBL/GenBank/DDBJ databases">
        <authorList>
            <consortium name="DOE Joint Genome Institute"/>
            <person name="Haridas S."/>
            <person name="Albert R."/>
            <person name="Binder M."/>
            <person name="Bloem J."/>
            <person name="Labutti K."/>
            <person name="Salamov A."/>
            <person name="Andreopoulos B."/>
            <person name="Baker S.E."/>
            <person name="Barry K."/>
            <person name="Bills G."/>
            <person name="Bluhm B.H."/>
            <person name="Cannon C."/>
            <person name="Castanera R."/>
            <person name="Culley D.E."/>
            <person name="Daum C."/>
            <person name="Ezra D."/>
            <person name="Gonzalez J.B."/>
            <person name="Henrissat B."/>
            <person name="Kuo A."/>
            <person name="Liang C."/>
            <person name="Lipzen A."/>
            <person name="Lutzoni F."/>
            <person name="Magnuson J."/>
            <person name="Mondo S."/>
            <person name="Nolan M."/>
            <person name="Ohm R."/>
            <person name="Pangilinan J."/>
            <person name="Park H.-J."/>
            <person name="Ramirez L."/>
            <person name="Alfaro M."/>
            <person name="Sun H."/>
            <person name="Tritt A."/>
            <person name="Yoshinaga Y."/>
            <person name="Zwiers L.-H."/>
            <person name="Turgeon B.G."/>
            <person name="Goodwin S.B."/>
            <person name="Spatafora J.W."/>
            <person name="Crous P.W."/>
            <person name="Grigoriev I.V."/>
        </authorList>
    </citation>
    <scope>NUCLEOTIDE SEQUENCE</scope>
    <source>
        <strain evidence="1">IPT5</strain>
    </source>
</reference>
<sequence>MCHTPAAVMPLPSPALITAGPAPGGRSMSHLAPSALSPIEEAPDEEEFSGSWKTLAAKESKTGQTLAPVAEASGRLAIVTSSGALGKPGSGSNK</sequence>
<dbReference type="EMBL" id="MU006378">
    <property type="protein sequence ID" value="KAF2844457.1"/>
    <property type="molecule type" value="Genomic_DNA"/>
</dbReference>
<protein>
    <submittedName>
        <fullName evidence="1">Uncharacterized protein</fullName>
    </submittedName>
</protein>
<evidence type="ECO:0000313" key="1">
    <source>
        <dbReference type="EMBL" id="KAF2844457.1"/>
    </source>
</evidence>
<dbReference type="AlphaFoldDB" id="A0A6A7AQ25"/>